<dbReference type="InterPro" id="IPR047640">
    <property type="entry name" value="RpiR-like"/>
</dbReference>
<protein>
    <submittedName>
        <fullName evidence="2">MurR/RpiR family transcriptional regulator</fullName>
    </submittedName>
</protein>
<evidence type="ECO:0000313" key="2">
    <source>
        <dbReference type="EMBL" id="KAA1036571.1"/>
    </source>
</evidence>
<dbReference type="InterPro" id="IPR000281">
    <property type="entry name" value="HTH_RpiR"/>
</dbReference>
<dbReference type="InterPro" id="IPR036388">
    <property type="entry name" value="WH-like_DNA-bd_sf"/>
</dbReference>
<organism evidence="2 3">
    <name type="scientific">Macrococcus equipercicus</name>
    <dbReference type="NCBI Taxonomy" id="69967"/>
    <lineage>
        <taxon>Bacteria</taxon>
        <taxon>Bacillati</taxon>
        <taxon>Bacillota</taxon>
        <taxon>Bacilli</taxon>
        <taxon>Bacillales</taxon>
        <taxon>Staphylococcaceae</taxon>
        <taxon>Macrococcus</taxon>
    </lineage>
</organism>
<accession>A0ABQ6R6B3</accession>
<feature type="domain" description="HTH rpiR-type" evidence="1">
    <location>
        <begin position="34"/>
        <end position="110"/>
    </location>
</feature>
<name>A0ABQ6R6B3_9STAP</name>
<gene>
    <name evidence="2" type="ORF">ERX35_010490</name>
</gene>
<dbReference type="SUPFAM" id="SSF46689">
    <property type="entry name" value="Homeodomain-like"/>
    <property type="match status" value="1"/>
</dbReference>
<reference evidence="2 3" key="1">
    <citation type="submission" date="2019-09" db="EMBL/GenBank/DDBJ databases">
        <authorList>
            <person name="Mazhar S."/>
            <person name="Altermann E."/>
            <person name="Hill C."/>
            <person name="Mcauliffe O."/>
        </authorList>
    </citation>
    <scope>NUCLEOTIDE SEQUENCE [LARGE SCALE GENOMIC DNA]</scope>
    <source>
        <strain evidence="2 3">ATCC 51831</strain>
    </source>
</reference>
<dbReference type="InterPro" id="IPR046348">
    <property type="entry name" value="SIS_dom_sf"/>
</dbReference>
<dbReference type="InterPro" id="IPR009057">
    <property type="entry name" value="Homeodomain-like_sf"/>
</dbReference>
<sequence length="321" mass="35641">MMRAGSEHRQNQGRFILSLRSISSCSTRGGGTVFSVLVEIAERRHALTQVEKRIADIVVEHAEWVTQATIKQLAIRASASEAAVVRFSRTIGLRGFRDLKIQLARELDGPVGSQQGMTLSDPVDERIAKIFQQAVYALDRTERLIEAAAVQEAAVCLKAASYILLVEACDSVVMTVFKQKLAHLNKRTEVVHDKGAAASAIVHMSKGDVIFTAERTESFEELLSYARSKEVRVIALGQPSYADIKLLTYKEEDNYPMLSMTEYLTQVVVIDCVFAVLCGLMEETVMHYISGLEEVQGIVAAKGRPDENSRENIRKGPLRRK</sequence>
<dbReference type="PROSITE" id="PS51071">
    <property type="entry name" value="HTH_RPIR"/>
    <property type="match status" value="1"/>
</dbReference>
<dbReference type="Pfam" id="PF01418">
    <property type="entry name" value="HTH_6"/>
    <property type="match status" value="1"/>
</dbReference>
<evidence type="ECO:0000313" key="3">
    <source>
        <dbReference type="Proteomes" id="UP000295735"/>
    </source>
</evidence>
<evidence type="ECO:0000259" key="1">
    <source>
        <dbReference type="PROSITE" id="PS51071"/>
    </source>
</evidence>
<proteinExistence type="predicted"/>
<keyword evidence="3" id="KW-1185">Reference proteome</keyword>
<dbReference type="Proteomes" id="UP000295735">
    <property type="component" value="Unassembled WGS sequence"/>
</dbReference>
<dbReference type="Gene3D" id="3.40.50.10490">
    <property type="entry name" value="Glucose-6-phosphate isomerase like protein, domain 1"/>
    <property type="match status" value="1"/>
</dbReference>
<dbReference type="PANTHER" id="PTHR30514:SF10">
    <property type="entry name" value="MURR_RPIR FAMILY TRANSCRIPTIONAL REGULATOR"/>
    <property type="match status" value="1"/>
</dbReference>
<comment type="caution">
    <text evidence="2">The sequence shown here is derived from an EMBL/GenBank/DDBJ whole genome shotgun (WGS) entry which is preliminary data.</text>
</comment>
<dbReference type="SUPFAM" id="SSF53697">
    <property type="entry name" value="SIS domain"/>
    <property type="match status" value="1"/>
</dbReference>
<dbReference type="EMBL" id="SCWC02000011">
    <property type="protein sequence ID" value="KAA1036571.1"/>
    <property type="molecule type" value="Genomic_DNA"/>
</dbReference>
<dbReference type="PANTHER" id="PTHR30514">
    <property type="entry name" value="GLUCOKINASE"/>
    <property type="match status" value="1"/>
</dbReference>
<dbReference type="Gene3D" id="1.10.10.10">
    <property type="entry name" value="Winged helix-like DNA-binding domain superfamily/Winged helix DNA-binding domain"/>
    <property type="match status" value="1"/>
</dbReference>